<dbReference type="GO" id="GO:0004721">
    <property type="term" value="F:phosphoprotein phosphatase activity"/>
    <property type="evidence" value="ECO:0007669"/>
    <property type="project" value="UniProtKB-KW"/>
</dbReference>
<comment type="caution">
    <text evidence="5">The sequence shown here is derived from an EMBL/GenBank/DDBJ whole genome shotgun (WGS) entry which is preliminary data.</text>
</comment>
<keyword evidence="2" id="KW-0904">Protein phosphatase</keyword>
<dbReference type="OrthoDB" id="542013at2759"/>
<evidence type="ECO:0000313" key="6">
    <source>
        <dbReference type="Proteomes" id="UP000078046"/>
    </source>
</evidence>
<dbReference type="Gene3D" id="3.90.190.10">
    <property type="entry name" value="Protein tyrosine phosphatase superfamily"/>
    <property type="match status" value="1"/>
</dbReference>
<dbReference type="SMART" id="SM00195">
    <property type="entry name" value="DSPc"/>
    <property type="match status" value="1"/>
</dbReference>
<evidence type="ECO:0000256" key="1">
    <source>
        <dbReference type="ARBA" id="ARBA00022801"/>
    </source>
</evidence>
<dbReference type="Proteomes" id="UP000078046">
    <property type="component" value="Unassembled WGS sequence"/>
</dbReference>
<dbReference type="InterPro" id="IPR000340">
    <property type="entry name" value="Dual-sp_phosphatase_cat-dom"/>
</dbReference>
<dbReference type="PROSITE" id="PS50056">
    <property type="entry name" value="TYR_PHOSPHATASE_2"/>
    <property type="match status" value="1"/>
</dbReference>
<dbReference type="InterPro" id="IPR020422">
    <property type="entry name" value="TYR_PHOSPHATASE_DUAL_dom"/>
</dbReference>
<dbReference type="AlphaFoldDB" id="A0A177AW04"/>
<feature type="domain" description="Tyrosine specific protein phosphatases" evidence="4">
    <location>
        <begin position="140"/>
        <end position="207"/>
    </location>
</feature>
<feature type="non-terminal residue" evidence="5">
    <location>
        <position position="420"/>
    </location>
</feature>
<organism evidence="5 6">
    <name type="scientific">Intoshia linei</name>
    <dbReference type="NCBI Taxonomy" id="1819745"/>
    <lineage>
        <taxon>Eukaryota</taxon>
        <taxon>Metazoa</taxon>
        <taxon>Spiralia</taxon>
        <taxon>Lophotrochozoa</taxon>
        <taxon>Mesozoa</taxon>
        <taxon>Orthonectida</taxon>
        <taxon>Rhopaluridae</taxon>
        <taxon>Intoshia</taxon>
    </lineage>
</organism>
<reference evidence="5 6" key="1">
    <citation type="submission" date="2016-04" db="EMBL/GenBank/DDBJ databases">
        <title>The genome of Intoshia linei affirms orthonectids as highly simplified spiralians.</title>
        <authorList>
            <person name="Mikhailov K.V."/>
            <person name="Slusarev G.S."/>
            <person name="Nikitin M.A."/>
            <person name="Logacheva M.D."/>
            <person name="Penin A."/>
            <person name="Aleoshin V."/>
            <person name="Panchin Y.V."/>
        </authorList>
    </citation>
    <scope>NUCLEOTIDE SEQUENCE [LARGE SCALE GENOMIC DNA]</scope>
    <source>
        <strain evidence="5">Intl2013</strain>
        <tissue evidence="5">Whole animal</tissue>
    </source>
</reference>
<dbReference type="InterPro" id="IPR000387">
    <property type="entry name" value="Tyr_Pase_dom"/>
</dbReference>
<gene>
    <name evidence="5" type="ORF">A3Q56_06676</name>
</gene>
<evidence type="ECO:0000259" key="4">
    <source>
        <dbReference type="PROSITE" id="PS50056"/>
    </source>
</evidence>
<proteinExistence type="predicted"/>
<dbReference type="InterPro" id="IPR029021">
    <property type="entry name" value="Prot-tyrosine_phosphatase-like"/>
</dbReference>
<dbReference type="EMBL" id="LWCA01001224">
    <property type="protein sequence ID" value="OAF65601.1"/>
    <property type="molecule type" value="Genomic_DNA"/>
</dbReference>
<dbReference type="SMART" id="SM00404">
    <property type="entry name" value="PTPc_motif"/>
    <property type="match status" value="1"/>
</dbReference>
<evidence type="ECO:0000256" key="2">
    <source>
        <dbReference type="ARBA" id="ARBA00022912"/>
    </source>
</evidence>
<dbReference type="PANTHER" id="PTHR23339">
    <property type="entry name" value="TYROSINE SPECIFIC PROTEIN PHOSPHATASE AND DUAL SPECIFICITY PROTEIN PHOSPHATASE"/>
    <property type="match status" value="1"/>
</dbReference>
<feature type="domain" description="Tyrosine-protein phosphatase" evidence="3">
    <location>
        <begin position="56"/>
        <end position="218"/>
    </location>
</feature>
<dbReference type="PROSITE" id="PS00383">
    <property type="entry name" value="TYR_PHOSPHATASE_1"/>
    <property type="match status" value="1"/>
</dbReference>
<dbReference type="InterPro" id="IPR050561">
    <property type="entry name" value="PTP"/>
</dbReference>
<name>A0A177AW04_9BILA</name>
<dbReference type="PROSITE" id="PS50054">
    <property type="entry name" value="TYR_PHOSPHATASE_DUAL"/>
    <property type="match status" value="1"/>
</dbReference>
<dbReference type="FunFam" id="3.90.190.10:FF:000157">
    <property type="entry name" value="Protein-tyrosine phosphatase"/>
    <property type="match status" value="1"/>
</dbReference>
<evidence type="ECO:0000259" key="3">
    <source>
        <dbReference type="PROSITE" id="PS50054"/>
    </source>
</evidence>
<protein>
    <submittedName>
        <fullName evidence="5">Uncharacterized protein</fullName>
    </submittedName>
</protein>
<dbReference type="SUPFAM" id="SSF52799">
    <property type="entry name" value="(Phosphotyrosine protein) phosphatases II"/>
    <property type="match status" value="1"/>
</dbReference>
<keyword evidence="1" id="KW-0378">Hydrolase</keyword>
<dbReference type="Pfam" id="PF00782">
    <property type="entry name" value="DSPc"/>
    <property type="match status" value="1"/>
</dbReference>
<evidence type="ECO:0000313" key="5">
    <source>
        <dbReference type="EMBL" id="OAF65601.1"/>
    </source>
</evidence>
<keyword evidence="6" id="KW-1185">Reference proteome</keyword>
<accession>A0A177AW04</accession>
<sequence>MHDDYSSIPRKNNITGAFVNAIPLSAVCAIFCGGRRCKYCNPITKFAEKDKEIPALYSNWITNRILASSRPNDGTIEQIIDEFKKNKIKSIINLQKPGEHAYCGYPLGNSGFSYNPQTFMNADIYFYNYGFDDFGTIPVEQMIDAVHVLDYAVSQGSVCIHCHAGLGRTGLLIACYLIYTRRITSKNSIDFVRKRRPNSIQTTVQIETICKFEYCLQKKQIFFDLLESKQTYVSARANNFESNNLAIDDDGSECSSLEESKAMGYSLRKLKSKKPTLSEMFCRQNFLIHGNKTKLLKYIPLIVYEISIKLLKLLNCDQLLHDDDFKLYFSINTNTAIHKDEGSDINSNKIKCDDNQDNIEKVDTILNITKLLNVYNDDKSTFTVGNIFEETLNFDQHELDYIGAQKLNTEVYRMNSSHTD</sequence>
<dbReference type="InterPro" id="IPR016130">
    <property type="entry name" value="Tyr_Pase_AS"/>
</dbReference>
<dbReference type="InterPro" id="IPR003595">
    <property type="entry name" value="Tyr_Pase_cat"/>
</dbReference>